<keyword evidence="3" id="KW-1185">Reference proteome</keyword>
<name>A0AAE2VDQ5_9BACT</name>
<proteinExistence type="predicted"/>
<evidence type="ECO:0000313" key="3">
    <source>
        <dbReference type="Proteomes" id="UP000634206"/>
    </source>
</evidence>
<keyword evidence="1" id="KW-0812">Transmembrane</keyword>
<dbReference type="RefSeq" id="WP_309489489.1">
    <property type="nucleotide sequence ID" value="NZ_JAENIG010000004.1"/>
</dbReference>
<dbReference type="Proteomes" id="UP000634206">
    <property type="component" value="Unassembled WGS sequence"/>
</dbReference>
<sequence length="177" mass="19775">MMKKLIHIDMGLLRDRPVVIFWPVVILLIIGGSMKKLRFILLLCIFSVSSSCHDHDTAESLGGKKVYSLSQGEAIMVKGAGYGGLQLLISQNADGLHIFQCGEINRETGIPDIYPVKLHIKGINEMNLIVTRDQNGRQITYEDDNGDGLADYKRQSGKTYELKEASWKLIEDKLGIQ</sequence>
<protein>
    <submittedName>
        <fullName evidence="2">Uncharacterized protein</fullName>
    </submittedName>
</protein>
<dbReference type="AlphaFoldDB" id="A0AAE2VDQ5"/>
<organism evidence="2 3">
    <name type="scientific">Oceaniferula flava</name>
    <dbReference type="NCBI Taxonomy" id="2800421"/>
    <lineage>
        <taxon>Bacteria</taxon>
        <taxon>Pseudomonadati</taxon>
        <taxon>Verrucomicrobiota</taxon>
        <taxon>Verrucomicrobiia</taxon>
        <taxon>Verrucomicrobiales</taxon>
        <taxon>Verrucomicrobiaceae</taxon>
        <taxon>Oceaniferula</taxon>
    </lineage>
</organism>
<feature type="transmembrane region" description="Helical" evidence="1">
    <location>
        <begin position="20"/>
        <end position="48"/>
    </location>
</feature>
<comment type="caution">
    <text evidence="2">The sequence shown here is derived from an EMBL/GenBank/DDBJ whole genome shotgun (WGS) entry which is preliminary data.</text>
</comment>
<dbReference type="EMBL" id="JAENIG010000004">
    <property type="protein sequence ID" value="MBK1854879.1"/>
    <property type="molecule type" value="Genomic_DNA"/>
</dbReference>
<reference evidence="2" key="1">
    <citation type="submission" date="2021-01" db="EMBL/GenBank/DDBJ databases">
        <title>Modified the classification status of verrucomicrobia.</title>
        <authorList>
            <person name="Feng X."/>
        </authorList>
    </citation>
    <scope>NUCLEOTIDE SEQUENCE</scope>
    <source>
        <strain evidence="2">5K15</strain>
    </source>
</reference>
<accession>A0AAE2VDQ5</accession>
<evidence type="ECO:0000313" key="2">
    <source>
        <dbReference type="EMBL" id="MBK1854879.1"/>
    </source>
</evidence>
<keyword evidence="1" id="KW-0472">Membrane</keyword>
<evidence type="ECO:0000256" key="1">
    <source>
        <dbReference type="SAM" id="Phobius"/>
    </source>
</evidence>
<keyword evidence="1" id="KW-1133">Transmembrane helix</keyword>
<gene>
    <name evidence="2" type="ORF">JIN83_07895</name>
</gene>